<gene>
    <name evidence="3" type="ORF">SCLAV_4946</name>
</gene>
<organism evidence="3 4">
    <name type="scientific">Streptomyces clavuligerus</name>
    <dbReference type="NCBI Taxonomy" id="1901"/>
    <lineage>
        <taxon>Bacteria</taxon>
        <taxon>Bacillati</taxon>
        <taxon>Actinomycetota</taxon>
        <taxon>Actinomycetes</taxon>
        <taxon>Kitasatosporales</taxon>
        <taxon>Streptomycetaceae</taxon>
        <taxon>Streptomyces</taxon>
    </lineage>
</organism>
<dbReference type="SMART" id="SM00327">
    <property type="entry name" value="VWA"/>
    <property type="match status" value="1"/>
</dbReference>
<evidence type="ECO:0000256" key="1">
    <source>
        <dbReference type="SAM" id="MobiDB-lite"/>
    </source>
</evidence>
<evidence type="ECO:0000313" key="3">
    <source>
        <dbReference type="EMBL" id="EFG10019.1"/>
    </source>
</evidence>
<dbReference type="SUPFAM" id="SSF53300">
    <property type="entry name" value="vWA-like"/>
    <property type="match status" value="1"/>
</dbReference>
<dbReference type="CDD" id="cd00198">
    <property type="entry name" value="vWFA"/>
    <property type="match status" value="1"/>
</dbReference>
<feature type="compositionally biased region" description="Pro residues" evidence="1">
    <location>
        <begin position="1"/>
        <end position="12"/>
    </location>
</feature>
<dbReference type="PROSITE" id="PS50234">
    <property type="entry name" value="VWFA"/>
    <property type="match status" value="1"/>
</dbReference>
<dbReference type="Gene3D" id="3.40.190.10">
    <property type="entry name" value="Periplasmic binding protein-like II"/>
    <property type="match status" value="1"/>
</dbReference>
<dbReference type="InterPro" id="IPR050682">
    <property type="entry name" value="ModA/WtpA"/>
</dbReference>
<dbReference type="Gene3D" id="3.40.50.410">
    <property type="entry name" value="von Willebrand factor, type A domain"/>
    <property type="match status" value="1"/>
</dbReference>
<feature type="domain" description="VWFA" evidence="2">
    <location>
        <begin position="379"/>
        <end position="564"/>
    </location>
</feature>
<dbReference type="Proteomes" id="UP000002357">
    <property type="component" value="Chromosome"/>
</dbReference>
<dbReference type="InterPro" id="IPR036465">
    <property type="entry name" value="vWFA_dom_sf"/>
</dbReference>
<dbReference type="PANTHER" id="PTHR30632:SF0">
    <property type="entry name" value="SULFATE-BINDING PROTEIN"/>
    <property type="match status" value="1"/>
</dbReference>
<dbReference type="PANTHER" id="PTHR30632">
    <property type="entry name" value="MOLYBDATE-BINDING PERIPLASMIC PROTEIN"/>
    <property type="match status" value="1"/>
</dbReference>
<evidence type="ECO:0000259" key="2">
    <source>
        <dbReference type="PROSITE" id="PS50234"/>
    </source>
</evidence>
<dbReference type="STRING" id="1901.BB341_04210"/>
<dbReference type="GO" id="GO:0015689">
    <property type="term" value="P:molybdate ion transport"/>
    <property type="evidence" value="ECO:0007669"/>
    <property type="project" value="TreeGrafter"/>
</dbReference>
<accession>E2PW29</accession>
<sequence>MSTPAGPRPSRLPGPSGLARLSRLPGAFRRARPSRPRRGPRPRWSPRRLVPALAVLLLAPGTACTSDSPRPVTLRVLAGTELADMAPLLDELRHQTGIRLEMEYRGTVDASRELTPGSYRHDLAWLASDRYVELRHKAAGGAAERPLATTIMRSPVVIGMKPRTAQRLRARTPDRQISWADVADAAADGSLTFAMADPRHTNSGLAALVGVATAAAGTGGVLRPADVSCDRLRGFFSGHTLTEGSSERLGESFVRRQGELDALITYESELLTLKRAGVLRTPLEIVYPQDGMLLSDYPLLLLDPGKRAAYDRLVEWLRSRPVQERIMERTQRRPIDPAVPRSPALREPIGNALYFPGRQEVVDRLVASYDTARRAGPARVLFLLDFSGSMRGAGIRALRTTFDGLSGADDSRTGKFARFHRGETLTVLRFGGKVLERRTVTYRGERDLERLRSLVASEGFDTTTAIWSGLDAAYRTAAGMLREDPARPLSIVLMTDGRNNAGMSLDAFLRAQRARTGPVASVRTYAVRYGEADADELGRAARATGGRLLDATERPLLDAFKEMRGCVQ</sequence>
<dbReference type="EMBL" id="CM000913">
    <property type="protein sequence ID" value="EFG10019.1"/>
    <property type="molecule type" value="Genomic_DNA"/>
</dbReference>
<dbReference type="InterPro" id="IPR002035">
    <property type="entry name" value="VWF_A"/>
</dbReference>
<feature type="region of interest" description="Disordered" evidence="1">
    <location>
        <begin position="1"/>
        <end position="45"/>
    </location>
</feature>
<reference evidence="3 4" key="1">
    <citation type="journal article" date="2010" name="Genome Biol. Evol.">
        <title>The sequence of a 1.8-mb bacterial linear plasmid reveals a rich evolutionary reservoir of secondary metabolic pathways.</title>
        <authorList>
            <person name="Medema M.H."/>
            <person name="Trefzer A."/>
            <person name="Kovalchuk A."/>
            <person name="van den Berg M."/>
            <person name="Mueller U."/>
            <person name="Heijne W."/>
            <person name="Wu L."/>
            <person name="Alam M.T."/>
            <person name="Ronning C.M."/>
            <person name="Nierman W.C."/>
            <person name="Bovenberg R.A.L."/>
            <person name="Breitling R."/>
            <person name="Takano E."/>
        </authorList>
    </citation>
    <scope>NUCLEOTIDE SEQUENCE [LARGE SCALE GENOMIC DNA]</scope>
    <source>
        <strain evidence="4">ATCC 27064 / DSM 738 / JCM 4710 / NBRC 13307 / NCIMB 12785 / NRRL 3585 / VKM Ac-602</strain>
    </source>
</reference>
<evidence type="ECO:0000313" key="4">
    <source>
        <dbReference type="Proteomes" id="UP000002357"/>
    </source>
</evidence>
<dbReference type="eggNOG" id="COG2304">
    <property type="taxonomic scope" value="Bacteria"/>
</dbReference>
<protein>
    <submittedName>
        <fullName evidence="3">von Willebrand factor</fullName>
    </submittedName>
</protein>
<dbReference type="Pfam" id="PF13531">
    <property type="entry name" value="SBP_bac_11"/>
    <property type="match status" value="1"/>
</dbReference>
<dbReference type="SUPFAM" id="SSF53850">
    <property type="entry name" value="Periplasmic binding protein-like II"/>
    <property type="match status" value="1"/>
</dbReference>
<dbReference type="AlphaFoldDB" id="E2PW29"/>
<name>E2PW29_STRCL</name>
<keyword evidence="4" id="KW-1185">Reference proteome</keyword>
<dbReference type="GO" id="GO:0030973">
    <property type="term" value="F:molybdate ion binding"/>
    <property type="evidence" value="ECO:0007669"/>
    <property type="project" value="TreeGrafter"/>
</dbReference>
<feature type="compositionally biased region" description="Basic residues" evidence="1">
    <location>
        <begin position="29"/>
        <end position="45"/>
    </location>
</feature>
<dbReference type="Pfam" id="PF00092">
    <property type="entry name" value="VWA"/>
    <property type="match status" value="1"/>
</dbReference>
<proteinExistence type="predicted"/>